<feature type="transmembrane region" description="Helical" evidence="5">
    <location>
        <begin position="97"/>
        <end position="120"/>
    </location>
</feature>
<dbReference type="EMBL" id="KN834811">
    <property type="protein sequence ID" value="KIK54936.1"/>
    <property type="molecule type" value="Genomic_DNA"/>
</dbReference>
<organism evidence="6 7">
    <name type="scientific">Collybiopsis luxurians FD-317 M1</name>
    <dbReference type="NCBI Taxonomy" id="944289"/>
    <lineage>
        <taxon>Eukaryota</taxon>
        <taxon>Fungi</taxon>
        <taxon>Dikarya</taxon>
        <taxon>Basidiomycota</taxon>
        <taxon>Agaricomycotina</taxon>
        <taxon>Agaricomycetes</taxon>
        <taxon>Agaricomycetidae</taxon>
        <taxon>Agaricales</taxon>
        <taxon>Marasmiineae</taxon>
        <taxon>Omphalotaceae</taxon>
        <taxon>Collybiopsis</taxon>
        <taxon>Collybiopsis luxurians</taxon>
    </lineage>
</organism>
<gene>
    <name evidence="6" type="ORF">GYMLUDRAFT_76833</name>
</gene>
<dbReference type="GO" id="GO:0000324">
    <property type="term" value="C:fungal-type vacuole"/>
    <property type="evidence" value="ECO:0007669"/>
    <property type="project" value="TreeGrafter"/>
</dbReference>
<dbReference type="AlphaFoldDB" id="A0A0D0BJP1"/>
<dbReference type="HOGENOM" id="CLU_033465_6_0_1"/>
<dbReference type="InterPro" id="IPR007568">
    <property type="entry name" value="RTA1"/>
</dbReference>
<feature type="transmembrane region" description="Helical" evidence="5">
    <location>
        <begin position="141"/>
        <end position="164"/>
    </location>
</feature>
<feature type="transmembrane region" description="Helical" evidence="5">
    <location>
        <begin position="65"/>
        <end position="85"/>
    </location>
</feature>
<name>A0A0D0BJP1_9AGAR</name>
<evidence type="ECO:0000313" key="7">
    <source>
        <dbReference type="Proteomes" id="UP000053593"/>
    </source>
</evidence>
<keyword evidence="4 5" id="KW-0472">Membrane</keyword>
<evidence type="ECO:0000256" key="2">
    <source>
        <dbReference type="ARBA" id="ARBA00022692"/>
    </source>
</evidence>
<feature type="transmembrane region" description="Helical" evidence="5">
    <location>
        <begin position="36"/>
        <end position="53"/>
    </location>
</feature>
<proteinExistence type="predicted"/>
<accession>A0A0D0BJP1</accession>
<evidence type="ECO:0000256" key="1">
    <source>
        <dbReference type="ARBA" id="ARBA00004141"/>
    </source>
</evidence>
<keyword evidence="3 5" id="KW-1133">Transmembrane helix</keyword>
<protein>
    <recommendedName>
        <fullName evidence="8">RTA1-domain-containing protein</fullName>
    </recommendedName>
</protein>
<dbReference type="Proteomes" id="UP000053593">
    <property type="component" value="Unassembled WGS sequence"/>
</dbReference>
<evidence type="ECO:0000256" key="4">
    <source>
        <dbReference type="ARBA" id="ARBA00023136"/>
    </source>
</evidence>
<evidence type="ECO:0000256" key="3">
    <source>
        <dbReference type="ARBA" id="ARBA00022989"/>
    </source>
</evidence>
<feature type="transmembrane region" description="Helical" evidence="5">
    <location>
        <begin position="262"/>
        <end position="280"/>
    </location>
</feature>
<dbReference type="PANTHER" id="PTHR31465:SF9">
    <property type="entry name" value="SPHINGOID LONG-CHAIN BASE TRANSPORTER RSB1"/>
    <property type="match status" value="1"/>
</dbReference>
<reference evidence="6 7" key="1">
    <citation type="submission" date="2014-04" db="EMBL/GenBank/DDBJ databases">
        <title>Evolutionary Origins and Diversification of the Mycorrhizal Mutualists.</title>
        <authorList>
            <consortium name="DOE Joint Genome Institute"/>
            <consortium name="Mycorrhizal Genomics Consortium"/>
            <person name="Kohler A."/>
            <person name="Kuo A."/>
            <person name="Nagy L.G."/>
            <person name="Floudas D."/>
            <person name="Copeland A."/>
            <person name="Barry K.W."/>
            <person name="Cichocki N."/>
            <person name="Veneault-Fourrey C."/>
            <person name="LaButti K."/>
            <person name="Lindquist E.A."/>
            <person name="Lipzen A."/>
            <person name="Lundell T."/>
            <person name="Morin E."/>
            <person name="Murat C."/>
            <person name="Riley R."/>
            <person name="Ohm R."/>
            <person name="Sun H."/>
            <person name="Tunlid A."/>
            <person name="Henrissat B."/>
            <person name="Grigoriev I.V."/>
            <person name="Hibbett D.S."/>
            <person name="Martin F."/>
        </authorList>
    </citation>
    <scope>NUCLEOTIDE SEQUENCE [LARGE SCALE GENOMIC DNA]</scope>
    <source>
        <strain evidence="6 7">FD-317 M1</strain>
    </source>
</reference>
<dbReference type="GO" id="GO:0005886">
    <property type="term" value="C:plasma membrane"/>
    <property type="evidence" value="ECO:0007669"/>
    <property type="project" value="TreeGrafter"/>
</dbReference>
<keyword evidence="7" id="KW-1185">Reference proteome</keyword>
<comment type="subcellular location">
    <subcellularLocation>
        <location evidence="1">Membrane</location>
        <topology evidence="1">Multi-pass membrane protein</topology>
    </subcellularLocation>
</comment>
<feature type="transmembrane region" description="Helical" evidence="5">
    <location>
        <begin position="224"/>
        <end position="242"/>
    </location>
</feature>
<dbReference type="PANTHER" id="PTHR31465">
    <property type="entry name" value="PROTEIN RTA1-RELATED"/>
    <property type="match status" value="1"/>
</dbReference>
<dbReference type="OrthoDB" id="3358017at2759"/>
<sequence length="310" mass="34895">MFETYSTSLNSLVSRANSTQTDAQEVNPDPYGYKPTFAVCILFLSLFGVSTFIHFCQAIAYRKWFFLYTAVFAGLIELAGWSGRLWSNQNLSNNNAFLIQIVCTIIAPTPLLAANFVILARIIKKLDDCYSRLGPRLYSRIFLSCDIIALVVQGAGGGIASGTVNQDVVNLGSHVMLAGIVFQLVVMICFMMLAMEFFYRYSSDLPIRKARIVKPVIISNRMEVLVYAGMFNTICLFIRAIYRTVELADGFDGEVIRTQWLFNFFDATMVVLAMFTYNFAHPGRLLEEDNDENDSESLRRLPMDDVALKA</sequence>
<feature type="transmembrane region" description="Helical" evidence="5">
    <location>
        <begin position="176"/>
        <end position="199"/>
    </location>
</feature>
<keyword evidence="2 5" id="KW-0812">Transmembrane</keyword>
<evidence type="ECO:0000256" key="5">
    <source>
        <dbReference type="SAM" id="Phobius"/>
    </source>
</evidence>
<dbReference type="Pfam" id="PF04479">
    <property type="entry name" value="RTA1"/>
    <property type="match status" value="1"/>
</dbReference>
<evidence type="ECO:0000313" key="6">
    <source>
        <dbReference type="EMBL" id="KIK54936.1"/>
    </source>
</evidence>
<evidence type="ECO:0008006" key="8">
    <source>
        <dbReference type="Google" id="ProtNLM"/>
    </source>
</evidence>